<dbReference type="Proteomes" id="UP000821865">
    <property type="component" value="Chromosome 10"/>
</dbReference>
<evidence type="ECO:0000313" key="2">
    <source>
        <dbReference type="Proteomes" id="UP000821865"/>
    </source>
</evidence>
<gene>
    <name evidence="1" type="ORF">HPB49_001045</name>
</gene>
<evidence type="ECO:0000313" key="1">
    <source>
        <dbReference type="EMBL" id="KAH7973450.1"/>
    </source>
</evidence>
<proteinExistence type="predicted"/>
<comment type="caution">
    <text evidence="1">The sequence shown here is derived from an EMBL/GenBank/DDBJ whole genome shotgun (WGS) entry which is preliminary data.</text>
</comment>
<protein>
    <submittedName>
        <fullName evidence="1">Uncharacterized protein</fullName>
    </submittedName>
</protein>
<accession>A0ACB8DLS3</accession>
<name>A0ACB8DLS3_DERSI</name>
<dbReference type="EMBL" id="CM023479">
    <property type="protein sequence ID" value="KAH7973450.1"/>
    <property type="molecule type" value="Genomic_DNA"/>
</dbReference>
<reference evidence="1" key="1">
    <citation type="submission" date="2020-05" db="EMBL/GenBank/DDBJ databases">
        <title>Large-scale comparative analyses of tick genomes elucidate their genetic diversity and vector capacities.</title>
        <authorList>
            <person name="Jia N."/>
            <person name="Wang J."/>
            <person name="Shi W."/>
            <person name="Du L."/>
            <person name="Sun Y."/>
            <person name="Zhan W."/>
            <person name="Jiang J."/>
            <person name="Wang Q."/>
            <person name="Zhang B."/>
            <person name="Ji P."/>
            <person name="Sakyi L.B."/>
            <person name="Cui X."/>
            <person name="Yuan T."/>
            <person name="Jiang B."/>
            <person name="Yang W."/>
            <person name="Lam T.T.-Y."/>
            <person name="Chang Q."/>
            <person name="Ding S."/>
            <person name="Wang X."/>
            <person name="Zhu J."/>
            <person name="Ruan X."/>
            <person name="Zhao L."/>
            <person name="Wei J."/>
            <person name="Que T."/>
            <person name="Du C."/>
            <person name="Cheng J."/>
            <person name="Dai P."/>
            <person name="Han X."/>
            <person name="Huang E."/>
            <person name="Gao Y."/>
            <person name="Liu J."/>
            <person name="Shao H."/>
            <person name="Ye R."/>
            <person name="Li L."/>
            <person name="Wei W."/>
            <person name="Wang X."/>
            <person name="Wang C."/>
            <person name="Yang T."/>
            <person name="Huo Q."/>
            <person name="Li W."/>
            <person name="Guo W."/>
            <person name="Chen H."/>
            <person name="Zhou L."/>
            <person name="Ni X."/>
            <person name="Tian J."/>
            <person name="Zhou Y."/>
            <person name="Sheng Y."/>
            <person name="Liu T."/>
            <person name="Pan Y."/>
            <person name="Xia L."/>
            <person name="Li J."/>
            <person name="Zhao F."/>
            <person name="Cao W."/>
        </authorList>
    </citation>
    <scope>NUCLEOTIDE SEQUENCE</scope>
    <source>
        <strain evidence="1">Dsil-2018</strain>
    </source>
</reference>
<keyword evidence="2" id="KW-1185">Reference proteome</keyword>
<organism evidence="1 2">
    <name type="scientific">Dermacentor silvarum</name>
    <name type="common">Tick</name>
    <dbReference type="NCBI Taxonomy" id="543639"/>
    <lineage>
        <taxon>Eukaryota</taxon>
        <taxon>Metazoa</taxon>
        <taxon>Ecdysozoa</taxon>
        <taxon>Arthropoda</taxon>
        <taxon>Chelicerata</taxon>
        <taxon>Arachnida</taxon>
        <taxon>Acari</taxon>
        <taxon>Parasitiformes</taxon>
        <taxon>Ixodida</taxon>
        <taxon>Ixodoidea</taxon>
        <taxon>Ixodidae</taxon>
        <taxon>Rhipicephalinae</taxon>
        <taxon>Dermacentor</taxon>
    </lineage>
</organism>
<sequence>MTRYQATVNNSAYLANHYPYERRELMVTGWATRLASSIPRLPEAQALVKAIGAAKSQDGRRQSFSGIPEDQLYFLVTCFMRCSSAGRVLQMQRDQFTLDEDLQRSRDHSVHPCDDFYRHVCDRWDRDHSQSYRSPLNKYEALFDGHVIKRLLLRKIPKYPQKAQDKASALLLKCLSQRGGQSSWTLPKLLLELGLPWPQKSPASRPQLLGTLVKSSLHFGIHMFWAFFVGRHPSRPNQNVIYTTLDERFIDWISNFERLIAYGQHHAYLRRCAEIVGGTGQSYSSMIYAVTTTHFDVTRQVTRLWNPVGLPAFLDLSDPELRRALNGHLADDSQLWPEDKIVNLQPRLFAELNATHFSHSNFTENFKLFLGAYVVWLLSPYASRYLTTYMLKDMGLAAFERSYRHHKCMQALEVTIPLVKWKIEHGSQRDKLYSWKLLRLTVLSVHELDVVYGDAFKTYFSDATSRIALNAWNMTLTWGMLDSAYAYVPFDSQAGFFDLYIRICVRSMSILKKSLRQASLTVVHTPGFATFRLYLMLVAREVAVRNFLRMPPLLDPRHPVPVHAALVGTAICKDLVVLGRFILFYNEKFEHDPTHPIFRQLALLFKDIQQYEAMINRSGFPAYQSLRSWKEVTAAGFAARIASGIPRLPEAQTFVSPEERATSADRRPTFRGIPEDQLYFLVSCFVECGGSDDSKVWGTISYAALGPIHLVTGRITSDDYMDILQYTLVPYVREGPFPDGLFWLQQNGASVHSARRVKELLDNLGI</sequence>